<evidence type="ECO:0000256" key="6">
    <source>
        <dbReference type="ARBA" id="ARBA00022723"/>
    </source>
</evidence>
<keyword evidence="6" id="KW-0479">Metal-binding</keyword>
<feature type="compositionally biased region" description="Basic and acidic residues" evidence="13">
    <location>
        <begin position="187"/>
        <end position="196"/>
    </location>
</feature>
<dbReference type="PROSITE" id="PS50125">
    <property type="entry name" value="GUANYLATE_CYCLASE_2"/>
    <property type="match status" value="1"/>
</dbReference>
<dbReference type="Pfam" id="PF00481">
    <property type="entry name" value="PP2C"/>
    <property type="match status" value="1"/>
</dbReference>
<dbReference type="InterPro" id="IPR055414">
    <property type="entry name" value="LRR_R13L4/SHOC2-like"/>
</dbReference>
<evidence type="ECO:0000256" key="2">
    <source>
        <dbReference type="ARBA" id="ARBA00005381"/>
    </source>
</evidence>
<dbReference type="Gene3D" id="3.30.70.1230">
    <property type="entry name" value="Nucleotide cyclase"/>
    <property type="match status" value="1"/>
</dbReference>
<dbReference type="Pfam" id="PF23010">
    <property type="entry name" value="RA_3"/>
    <property type="match status" value="1"/>
</dbReference>
<keyword evidence="7" id="KW-0677">Repeat</keyword>
<dbReference type="SUPFAM" id="SSF52058">
    <property type="entry name" value="L domain-like"/>
    <property type="match status" value="2"/>
</dbReference>
<evidence type="ECO:0000256" key="13">
    <source>
        <dbReference type="SAM" id="MobiDB-lite"/>
    </source>
</evidence>
<dbReference type="InterPro" id="IPR036457">
    <property type="entry name" value="PPM-type-like_dom_sf"/>
</dbReference>
<dbReference type="InterPro" id="IPR032675">
    <property type="entry name" value="LRR_dom_sf"/>
</dbReference>
<dbReference type="InterPro" id="IPR001054">
    <property type="entry name" value="A/G_cyclase"/>
</dbReference>
<dbReference type="CDD" id="cd17214">
    <property type="entry name" value="RA_CYR1_like"/>
    <property type="match status" value="1"/>
</dbReference>
<evidence type="ECO:0000256" key="11">
    <source>
        <dbReference type="ARBA" id="ARBA00032597"/>
    </source>
</evidence>
<dbReference type="GO" id="GO:0046872">
    <property type="term" value="F:metal ion binding"/>
    <property type="evidence" value="ECO:0007669"/>
    <property type="project" value="UniProtKB-KW"/>
</dbReference>
<dbReference type="InterPro" id="IPR000159">
    <property type="entry name" value="RA_dom"/>
</dbReference>
<evidence type="ECO:0000256" key="8">
    <source>
        <dbReference type="ARBA" id="ARBA00022842"/>
    </source>
</evidence>
<dbReference type="Pfam" id="PF00211">
    <property type="entry name" value="Guanylate_cyc"/>
    <property type="match status" value="1"/>
</dbReference>
<dbReference type="PROSITE" id="PS50200">
    <property type="entry name" value="RA"/>
    <property type="match status" value="1"/>
</dbReference>
<keyword evidence="10" id="KW-0456">Lyase</keyword>
<dbReference type="GO" id="GO:0005737">
    <property type="term" value="C:cytoplasm"/>
    <property type="evidence" value="ECO:0007669"/>
    <property type="project" value="TreeGrafter"/>
</dbReference>
<feature type="region of interest" description="Disordered" evidence="13">
    <location>
        <begin position="394"/>
        <end position="435"/>
    </location>
</feature>
<sequence>MSFLRRDKSKSHLSLREMAAGQHFSLSHGSVSDKLRGRSSGSSGVLANDVPVTYPSAAADSRKHPLQGQEEPQPPPATMRRANSGAERRPLQKSMTSSSVSAAKPVANISLRPETQQESRGNGTESSVNPAEGTESPILSFQFHNATKRQPLFRAQTSNGLMYSTSSSPQQPTPRTSSPAAISPSTHEFHDSHARPPPEGYSPRLSYAILPSLHDSEQASDASAILRDDYRGFHKNKGVRSNVPPLAHPIKPRFRKKGNALLGKLMHSNRKDSDALLHTVDSTDNASVNEMLTSASQNGAALGSLPHSNLNRKSVSSNSSSKHKFRLPSISLHHHNSIVSESPRHNSVLEESRYSGNLSGPPSKHGSVSGATGSPSKAFDLDLNFDEMQSILKKPTTAEITPKNHQSEIKSTPMEVSKGKESGQDDAQKNSSWKAPDSWDVTALGFYSNTASAPVSELDESDTDSSHNSPHAKKELQYNSLNNSSMASLASDKAADKAADKSAATHLAAESKKHKRRADHHPSFPQKSFPLLYGNVANRECGAEANSKKGANHIIRVFKEDNTFTTILCSLETTAAELLVMIQKKFFLESISNFQLSLYVGNNVKLLEPFEKPLKIQMGLLTLSGYSERDNLTLMGREDLSSICKVVVEDMALRNLTHEEEASLSRDYINVDISGHNLKTIPIKFHQHTYEIEKLNVSDNPAIYIPLDFIESCSNLNNIKFSRNGCSKFPLNFLEATGLTGLLMEYNFLDEIPARISHLKKLESLKFNSNQLYYLPKSFGKLLHLVTLNLSSNYFQTFPECITELTHLQDLDLSYNDLTYIPDTIAKLNKLVKLNLSTNKLSKSLPQAMSKLTDLKRLDIRYNKISNIDVLGSLPNLEVMYASKNFISSFSDKMERLRLLHFDRNPITSLEFEVVLQMLTVLDLSKAKITALPAEFIGKIPHVEKLVLDKNYLVTLPDEIGNLPKLNHLSLFGNNIQNLPASIGRLSSLQYLDLHSNNIDTIPSEIWNLHGLTYLNLSSNILSMFPKPLFAVSKNMSSSALFNTFESGNNSPSAALGSDTVSLSDSLRNLQVADNNLNEDSFESLALLTSLRVLNVSYNDLSEIPEGALAQLRHLSQLYLSGNSLTKLPAEDFESMPELTRLFLNGNKLQTLPSELSKCQVLTVLDVGSNILKYNISNWPYDWNWSYNKCLKFLNFSGNRRFEIKQSYITNEETGEPLDSLLVLKDLKVIGLMDVTLTTPRVPDQSVNVRLRTSSSELDDVGYGVSDAMGGADAIAFRDSFIQKFRGNENEVLLMTCDGVGGSSRGQGHLISFLTKQLFIPSFTSELEKITTDDEIPNAMRRAFLSLNKEINSVFASKKFGAFTPSTTCVELNDLSLKEDAAKGCCISVLYIKNGIVYSANLGDIEVILSKSNADYKFLSTKHDPTLRKEFERIRASGGYVYGDGALDGDLHVSRGVGFYNYVPHTHSGPSVSVYNPAGADAIIIIGSKVLWDYVTYDLAVDLARQEKDDPMIAAEKLRDHAICYGATERVSVTVLSLGDQKKKRQRMASTYMNLGREVELYTGKKRRDRGIPSGDTALRRLNEEIEPPIGKLALVFTDIKNSTLLWDTYPVAMRSAIKLHNTMMRRQLRIVGGYEVKTEGDSFMVSFPTPTSALLWCFNVQNQLLVEDWPNEILETNEGCEVTDSSGNVIFRGLSVRMGIHWGSPVCELDMVTRRMDYFGPMVNRASRIESSADGGQIAVSSDFLHEMEQLYFLHDQIESGAMTLEAAYGGNVGAGEIIEKEINAIEDLGYEYIELGERKLKGLETPEKIVLAFTKNLAKRFDIFKKRMSQDLESAGRILGTLPVDSVLYLRSISLRLEHLCSVMNLGYNGTDERYGKFTGDIYASNIKNNRQEADVVALLDHLVTRVEHCVAAFELRQSYQRMRGIDGPINFTEDIDIWTLVDDVRRLMESVLITKPQITAS</sequence>
<evidence type="ECO:0000256" key="5">
    <source>
        <dbReference type="ARBA" id="ARBA00022614"/>
    </source>
</evidence>
<accession>A0A4P6XX81</accession>
<evidence type="ECO:0000256" key="10">
    <source>
        <dbReference type="ARBA" id="ARBA00023239"/>
    </source>
</evidence>
<evidence type="ECO:0000256" key="7">
    <source>
        <dbReference type="ARBA" id="ARBA00022737"/>
    </source>
</evidence>
<feature type="domain" description="PPM-type phosphatase" evidence="16">
    <location>
        <begin position="1262"/>
        <end position="1538"/>
    </location>
</feature>
<dbReference type="InterPro" id="IPR048580">
    <property type="entry name" value="CYAA_C"/>
</dbReference>
<keyword evidence="5" id="KW-0433">Leucine-rich repeat</keyword>
<dbReference type="SMART" id="SM00364">
    <property type="entry name" value="LRR_BAC"/>
    <property type="match status" value="11"/>
</dbReference>
<dbReference type="SMART" id="SM00044">
    <property type="entry name" value="CYCc"/>
    <property type="match status" value="1"/>
</dbReference>
<feature type="compositionally biased region" description="Low complexity" evidence="13">
    <location>
        <begin position="479"/>
        <end position="492"/>
    </location>
</feature>
<dbReference type="GO" id="GO:0035556">
    <property type="term" value="P:intracellular signal transduction"/>
    <property type="evidence" value="ECO:0007669"/>
    <property type="project" value="InterPro"/>
</dbReference>
<dbReference type="InterPro" id="IPR055071">
    <property type="entry name" value="RA_PHLPP-like"/>
</dbReference>
<dbReference type="EMBL" id="CP034461">
    <property type="protein sequence ID" value="QBM90948.1"/>
    <property type="molecule type" value="Genomic_DNA"/>
</dbReference>
<feature type="compositionally biased region" description="Low complexity" evidence="13">
    <location>
        <begin position="164"/>
        <end position="179"/>
    </location>
</feature>
<dbReference type="InterPro" id="IPR003591">
    <property type="entry name" value="Leu-rich_rpt_typical-subtyp"/>
</dbReference>
<dbReference type="CDD" id="cd00143">
    <property type="entry name" value="PP2Cc"/>
    <property type="match status" value="1"/>
</dbReference>
<dbReference type="SMART" id="SM00314">
    <property type="entry name" value="RA"/>
    <property type="match status" value="1"/>
</dbReference>
<feature type="compositionally biased region" description="Polar residues" evidence="13">
    <location>
        <begin position="113"/>
        <end position="129"/>
    </location>
</feature>
<dbReference type="SUPFAM" id="SSF81606">
    <property type="entry name" value="PP2C-like"/>
    <property type="match status" value="1"/>
</dbReference>
<evidence type="ECO:0000313" key="17">
    <source>
        <dbReference type="EMBL" id="QBM90948.1"/>
    </source>
</evidence>
<dbReference type="PROSITE" id="PS51746">
    <property type="entry name" value="PPM_2"/>
    <property type="match status" value="1"/>
</dbReference>
<keyword evidence="18" id="KW-1185">Reference proteome</keyword>
<dbReference type="Gene3D" id="3.80.10.10">
    <property type="entry name" value="Ribonuclease Inhibitor"/>
    <property type="match status" value="3"/>
</dbReference>
<protein>
    <recommendedName>
        <fullName evidence="4">Adenylate cyclase</fullName>
        <ecNumber evidence="3">4.6.1.1</ecNumber>
    </recommendedName>
    <alternativeName>
        <fullName evidence="11">ATP pyrophosphate-lyase</fullName>
    </alternativeName>
    <alternativeName>
        <fullName evidence="12">Adenylyl cyclase</fullName>
    </alternativeName>
</protein>
<dbReference type="SMART" id="SM00332">
    <property type="entry name" value="PP2Cc"/>
    <property type="match status" value="1"/>
</dbReference>
<comment type="catalytic activity">
    <reaction evidence="1">
        <text>ATP = 3',5'-cyclic AMP + diphosphate</text>
        <dbReference type="Rhea" id="RHEA:15389"/>
        <dbReference type="ChEBI" id="CHEBI:30616"/>
        <dbReference type="ChEBI" id="CHEBI:33019"/>
        <dbReference type="ChEBI" id="CHEBI:58165"/>
        <dbReference type="EC" id="4.6.1.1"/>
    </reaction>
</comment>
<dbReference type="Pfam" id="PF21187">
    <property type="entry name" value="CYAA_C"/>
    <property type="match status" value="1"/>
</dbReference>
<dbReference type="InterPro" id="IPR001611">
    <property type="entry name" value="Leu-rich_rpt"/>
</dbReference>
<dbReference type="Pfam" id="PF23598">
    <property type="entry name" value="LRR_14"/>
    <property type="match status" value="2"/>
</dbReference>
<dbReference type="PROSITE" id="PS51450">
    <property type="entry name" value="LRR"/>
    <property type="match status" value="5"/>
</dbReference>
<dbReference type="STRING" id="2163413.A0A4P6XX81"/>
<dbReference type="SMART" id="SM00365">
    <property type="entry name" value="LRR_SD22"/>
    <property type="match status" value="6"/>
</dbReference>
<feature type="region of interest" description="Disordered" evidence="13">
    <location>
        <begin position="21"/>
        <end position="134"/>
    </location>
</feature>
<dbReference type="FunFam" id="3.80.10.10:FF:000220">
    <property type="entry name" value="Adenylate cyclase AcyA"/>
    <property type="match status" value="1"/>
</dbReference>
<feature type="region of interest" description="Disordered" evidence="13">
    <location>
        <begin position="455"/>
        <end position="526"/>
    </location>
</feature>
<feature type="compositionally biased region" description="Basic and acidic residues" evidence="13">
    <location>
        <begin position="417"/>
        <end position="428"/>
    </location>
</feature>
<dbReference type="GO" id="GO:0006171">
    <property type="term" value="P:cAMP biosynthetic process"/>
    <property type="evidence" value="ECO:0007669"/>
    <property type="project" value="UniProtKB-KW"/>
</dbReference>
<dbReference type="GO" id="GO:0004016">
    <property type="term" value="F:adenylate cyclase activity"/>
    <property type="evidence" value="ECO:0007669"/>
    <property type="project" value="UniProtKB-EC"/>
</dbReference>
<gene>
    <name evidence="17" type="primary">MPUL0F05370</name>
    <name evidence="17" type="ORF">METSCH_F05370</name>
</gene>
<evidence type="ECO:0000256" key="3">
    <source>
        <dbReference type="ARBA" id="ARBA00012201"/>
    </source>
</evidence>
<dbReference type="CDD" id="cd07302">
    <property type="entry name" value="CHD"/>
    <property type="match status" value="1"/>
</dbReference>
<dbReference type="PANTHER" id="PTHR48051">
    <property type="match status" value="1"/>
</dbReference>
<dbReference type="SUPFAM" id="SSF55073">
    <property type="entry name" value="Nucleotide cyclase"/>
    <property type="match status" value="1"/>
</dbReference>
<dbReference type="PANTHER" id="PTHR48051:SF1">
    <property type="entry name" value="RAS SUPPRESSOR PROTEIN 1"/>
    <property type="match status" value="1"/>
</dbReference>
<dbReference type="Gene3D" id="3.60.40.10">
    <property type="entry name" value="PPM-type phosphatase domain"/>
    <property type="match status" value="1"/>
</dbReference>
<dbReference type="Pfam" id="PF13855">
    <property type="entry name" value="LRR_8"/>
    <property type="match status" value="1"/>
</dbReference>
<proteinExistence type="inferred from homology"/>
<evidence type="ECO:0000259" key="15">
    <source>
        <dbReference type="PROSITE" id="PS50200"/>
    </source>
</evidence>
<feature type="compositionally biased region" description="Basic and acidic residues" evidence="13">
    <location>
        <begin position="342"/>
        <end position="353"/>
    </location>
</feature>
<reference evidence="18" key="1">
    <citation type="submission" date="2019-03" db="EMBL/GenBank/DDBJ databases">
        <title>Snf2 controls pulcherriminic acid biosynthesis and connects pigmentation and antifungal activity of the yeast Metschnikowia pulcherrima.</title>
        <authorList>
            <person name="Gore-Lloyd D."/>
            <person name="Sumann I."/>
            <person name="Brachmann A.O."/>
            <person name="Schneeberger K."/>
            <person name="Ortiz-Merino R.A."/>
            <person name="Moreno-Beltran M."/>
            <person name="Schlaefli M."/>
            <person name="Kirner P."/>
            <person name="Santos Kron A."/>
            <person name="Wolfe K.H."/>
            <person name="Piel J."/>
            <person name="Ahrens C.H."/>
            <person name="Henk D."/>
            <person name="Freimoser F.M."/>
        </authorList>
    </citation>
    <scope>NUCLEOTIDE SEQUENCE [LARGE SCALE GENOMIC DNA]</scope>
    <source>
        <strain evidence="18">APC 1.2</strain>
    </source>
</reference>
<dbReference type="SMART" id="SM00369">
    <property type="entry name" value="LRR_TYP"/>
    <property type="match status" value="14"/>
</dbReference>
<dbReference type="InterPro" id="IPR001932">
    <property type="entry name" value="PPM-type_phosphatase-like_dom"/>
</dbReference>
<dbReference type="InterPro" id="IPR050216">
    <property type="entry name" value="LRR_domain-containing"/>
</dbReference>
<dbReference type="EC" id="4.6.1.1" evidence="3"/>
<evidence type="ECO:0000256" key="1">
    <source>
        <dbReference type="ARBA" id="ARBA00001593"/>
    </source>
</evidence>
<feature type="region of interest" description="Disordered" evidence="13">
    <location>
        <begin position="336"/>
        <end position="375"/>
    </location>
</feature>
<evidence type="ECO:0000256" key="12">
    <source>
        <dbReference type="ARBA" id="ARBA00032637"/>
    </source>
</evidence>
<evidence type="ECO:0000259" key="16">
    <source>
        <dbReference type="PROSITE" id="PS51746"/>
    </source>
</evidence>
<evidence type="ECO:0000313" key="18">
    <source>
        <dbReference type="Proteomes" id="UP000292447"/>
    </source>
</evidence>
<dbReference type="Proteomes" id="UP000292447">
    <property type="component" value="Chromosome VI"/>
</dbReference>
<feature type="domain" description="Ras-associating" evidence="15">
    <location>
        <begin position="551"/>
        <end position="641"/>
    </location>
</feature>
<feature type="compositionally biased region" description="Low complexity" evidence="13">
    <location>
        <begin position="308"/>
        <end position="320"/>
    </location>
</feature>
<keyword evidence="8" id="KW-0460">Magnesium</keyword>
<feature type="region of interest" description="Disordered" evidence="13">
    <location>
        <begin position="299"/>
        <end position="322"/>
    </location>
</feature>
<evidence type="ECO:0000256" key="9">
    <source>
        <dbReference type="ARBA" id="ARBA00022998"/>
    </source>
</evidence>
<name>A0A4P6XX81_9ASCO</name>
<feature type="region of interest" description="Disordered" evidence="13">
    <location>
        <begin position="160"/>
        <end position="203"/>
    </location>
</feature>
<evidence type="ECO:0000259" key="14">
    <source>
        <dbReference type="PROSITE" id="PS50125"/>
    </source>
</evidence>
<organism evidence="17 18">
    <name type="scientific">Metschnikowia aff. pulcherrima</name>
    <dbReference type="NCBI Taxonomy" id="2163413"/>
    <lineage>
        <taxon>Eukaryota</taxon>
        <taxon>Fungi</taxon>
        <taxon>Dikarya</taxon>
        <taxon>Ascomycota</taxon>
        <taxon>Saccharomycotina</taxon>
        <taxon>Pichiomycetes</taxon>
        <taxon>Metschnikowiaceae</taxon>
        <taxon>Metschnikowia</taxon>
    </lineage>
</organism>
<dbReference type="InterPro" id="IPR029787">
    <property type="entry name" value="Nucleotide_cyclase"/>
</dbReference>
<feature type="domain" description="Guanylate cyclase" evidence="14">
    <location>
        <begin position="1594"/>
        <end position="1731"/>
    </location>
</feature>
<keyword evidence="9" id="KW-0115">cAMP biosynthesis</keyword>
<comment type="similarity">
    <text evidence="2">Belongs to the adenylyl cyclase class-3 family.</text>
</comment>
<evidence type="ECO:0000256" key="4">
    <source>
        <dbReference type="ARBA" id="ARBA00021420"/>
    </source>
</evidence>